<reference evidence="13" key="1">
    <citation type="journal article" date="2020" name="mSystems">
        <title>Genome- and Community-Level Interaction Insights into Carbon Utilization and Element Cycling Functions of Hydrothermarchaeota in Hydrothermal Sediment.</title>
        <authorList>
            <person name="Zhou Z."/>
            <person name="Liu Y."/>
            <person name="Xu W."/>
            <person name="Pan J."/>
            <person name="Luo Z.H."/>
            <person name="Li M."/>
        </authorList>
    </citation>
    <scope>NUCLEOTIDE SEQUENCE [LARGE SCALE GENOMIC DNA]</scope>
    <source>
        <strain evidence="13">SpSt-769</strain>
    </source>
</reference>
<comment type="similarity">
    <text evidence="2 9">Belongs to the acyl-CoA dehydrogenase family.</text>
</comment>
<proteinExistence type="inferred from homology"/>
<dbReference type="FunFam" id="2.40.110.10:FF:000009">
    <property type="entry name" value="Acyl-CoA dehydrogenase"/>
    <property type="match status" value="1"/>
</dbReference>
<dbReference type="InterPro" id="IPR006091">
    <property type="entry name" value="Acyl-CoA_Oxase/DH_mid-dom"/>
</dbReference>
<keyword evidence="5 9" id="KW-0274">FAD</keyword>
<dbReference type="PIRSF" id="PIRSF016578">
    <property type="entry name" value="HsaA"/>
    <property type="match status" value="1"/>
</dbReference>
<dbReference type="SUPFAM" id="SSF47203">
    <property type="entry name" value="Acyl-CoA dehydrogenase C-terminal domain-like"/>
    <property type="match status" value="1"/>
</dbReference>
<organism evidence="13">
    <name type="scientific">Desulfomonile tiedjei</name>
    <dbReference type="NCBI Taxonomy" id="2358"/>
    <lineage>
        <taxon>Bacteria</taxon>
        <taxon>Pseudomonadati</taxon>
        <taxon>Thermodesulfobacteriota</taxon>
        <taxon>Desulfomonilia</taxon>
        <taxon>Desulfomonilales</taxon>
        <taxon>Desulfomonilaceae</taxon>
        <taxon>Desulfomonile</taxon>
    </lineage>
</organism>
<dbReference type="SUPFAM" id="SSF56645">
    <property type="entry name" value="Acyl-CoA dehydrogenase NM domain-like"/>
    <property type="match status" value="1"/>
</dbReference>
<feature type="domain" description="Acyl-CoA dehydrogenase/oxidase C-terminal" evidence="10">
    <location>
        <begin position="228"/>
        <end position="377"/>
    </location>
</feature>
<dbReference type="InterPro" id="IPR046373">
    <property type="entry name" value="Acyl-CoA_Oxase/DH_mid-dom_sf"/>
</dbReference>
<evidence type="ECO:0000256" key="2">
    <source>
        <dbReference type="ARBA" id="ARBA00009347"/>
    </source>
</evidence>
<evidence type="ECO:0000259" key="12">
    <source>
        <dbReference type="Pfam" id="PF02771"/>
    </source>
</evidence>
<comment type="cofactor">
    <cofactor evidence="1 9">
        <name>FAD</name>
        <dbReference type="ChEBI" id="CHEBI:57692"/>
    </cofactor>
</comment>
<dbReference type="EMBL" id="DTGT01000002">
    <property type="protein sequence ID" value="HGH59662.1"/>
    <property type="molecule type" value="Genomic_DNA"/>
</dbReference>
<evidence type="ECO:0000259" key="11">
    <source>
        <dbReference type="Pfam" id="PF02770"/>
    </source>
</evidence>
<dbReference type="AlphaFoldDB" id="A0A7C4AQ65"/>
<dbReference type="Pfam" id="PF00441">
    <property type="entry name" value="Acyl-CoA_dh_1"/>
    <property type="match status" value="1"/>
</dbReference>
<evidence type="ECO:0000256" key="6">
    <source>
        <dbReference type="ARBA" id="ARBA00023002"/>
    </source>
</evidence>
<keyword evidence="4 9" id="KW-0285">Flavoprotein</keyword>
<dbReference type="Gene3D" id="1.10.540.10">
    <property type="entry name" value="Acyl-CoA dehydrogenase/oxidase, N-terminal domain"/>
    <property type="match status" value="1"/>
</dbReference>
<dbReference type="GO" id="GO:0050660">
    <property type="term" value="F:flavin adenine dinucleotide binding"/>
    <property type="evidence" value="ECO:0007669"/>
    <property type="project" value="InterPro"/>
</dbReference>
<dbReference type="Gene3D" id="2.40.110.10">
    <property type="entry name" value="Butyryl-CoA Dehydrogenase, subunit A, domain 2"/>
    <property type="match status" value="1"/>
</dbReference>
<feature type="domain" description="Acyl-CoA dehydrogenase/oxidase N-terminal" evidence="12">
    <location>
        <begin position="5"/>
        <end position="112"/>
    </location>
</feature>
<evidence type="ECO:0000256" key="4">
    <source>
        <dbReference type="ARBA" id="ARBA00022630"/>
    </source>
</evidence>
<evidence type="ECO:0000313" key="13">
    <source>
        <dbReference type="EMBL" id="HGH59662.1"/>
    </source>
</evidence>
<sequence>MENCSEELLILREAVRKAAKEKIAPLAASIDEQGEFNREVESLCWDLGLLTLVLPPQFGGMERNEGTALCIAVEEIAKVCASSALLLIIQAVGSFPLVHGLSPLLRDKVLGEIGEKRHLVAYLVTEPSGGSDVAGLKTRAVKDGNEYVLTGAKCFATNGGVASLYSVLARTSEQKGARGLSFFLVERDRPGVKIGRTENKLGQRGSNTTEVFLDDVRVPASHLLGEEGRGFYLAMKDFDMSRPAIGAQALGIAQGAFDAMVKYSVERQTFGKFLAEHQMIQSIIADSAMLIEASRGLIYRAAALYDQGKPNTKIASMAKCFASDAAMKITTDAVQVFGGYGYTKDFPVERMFRDAKLTQIFEGANQIQRIIIARQVLKEVGFAV</sequence>
<gene>
    <name evidence="13" type="ORF">ENV54_00020</name>
</gene>
<dbReference type="InterPro" id="IPR037069">
    <property type="entry name" value="AcylCoA_DH/ox_N_sf"/>
</dbReference>
<dbReference type="Pfam" id="PF02770">
    <property type="entry name" value="Acyl-CoA_dh_M"/>
    <property type="match status" value="1"/>
</dbReference>
<dbReference type="GO" id="GO:0003995">
    <property type="term" value="F:acyl-CoA dehydrogenase activity"/>
    <property type="evidence" value="ECO:0007669"/>
    <property type="project" value="InterPro"/>
</dbReference>
<name>A0A7C4AQ65_9BACT</name>
<dbReference type="InterPro" id="IPR009100">
    <property type="entry name" value="AcylCoA_DH/oxidase_NM_dom_sf"/>
</dbReference>
<evidence type="ECO:0000256" key="7">
    <source>
        <dbReference type="ARBA" id="ARBA00066361"/>
    </source>
</evidence>
<dbReference type="InterPro" id="IPR006089">
    <property type="entry name" value="Acyl-CoA_DH_CS"/>
</dbReference>
<dbReference type="InterPro" id="IPR036250">
    <property type="entry name" value="AcylCo_DH-like_C"/>
</dbReference>
<evidence type="ECO:0000256" key="3">
    <source>
        <dbReference type="ARBA" id="ARBA00011881"/>
    </source>
</evidence>
<dbReference type="EC" id="1.3.8.11" evidence="7"/>
<dbReference type="PROSITE" id="PS00073">
    <property type="entry name" value="ACYL_COA_DH_2"/>
    <property type="match status" value="1"/>
</dbReference>
<dbReference type="FunFam" id="1.20.140.10:FF:000004">
    <property type="entry name" value="Acyl-CoA dehydrogenase FadE25"/>
    <property type="match status" value="1"/>
</dbReference>
<evidence type="ECO:0000256" key="9">
    <source>
        <dbReference type="RuleBase" id="RU362125"/>
    </source>
</evidence>
<accession>A0A7C4AQ65</accession>
<comment type="caution">
    <text evidence="13">The sequence shown here is derived from an EMBL/GenBank/DDBJ whole genome shotgun (WGS) entry which is preliminary data.</text>
</comment>
<dbReference type="InterPro" id="IPR013786">
    <property type="entry name" value="AcylCoA_DH/ox_N"/>
</dbReference>
<evidence type="ECO:0000256" key="1">
    <source>
        <dbReference type="ARBA" id="ARBA00001974"/>
    </source>
</evidence>
<evidence type="ECO:0000256" key="8">
    <source>
        <dbReference type="ARBA" id="ARBA00067292"/>
    </source>
</evidence>
<evidence type="ECO:0000256" key="5">
    <source>
        <dbReference type="ARBA" id="ARBA00022827"/>
    </source>
</evidence>
<dbReference type="PANTHER" id="PTHR43884">
    <property type="entry name" value="ACYL-COA DEHYDROGENASE"/>
    <property type="match status" value="1"/>
</dbReference>
<dbReference type="Pfam" id="PF02771">
    <property type="entry name" value="Acyl-CoA_dh_N"/>
    <property type="match status" value="1"/>
</dbReference>
<dbReference type="PANTHER" id="PTHR43884:SF12">
    <property type="entry name" value="ISOVALERYL-COA DEHYDROGENASE, MITOCHONDRIAL-RELATED"/>
    <property type="match status" value="1"/>
</dbReference>
<dbReference type="Gene3D" id="1.20.140.10">
    <property type="entry name" value="Butyryl-CoA Dehydrogenase, subunit A, domain 3"/>
    <property type="match status" value="1"/>
</dbReference>
<comment type="subunit">
    <text evidence="3">Homotetramer.</text>
</comment>
<dbReference type="InterPro" id="IPR009075">
    <property type="entry name" value="AcylCo_DH/oxidase_C"/>
</dbReference>
<protein>
    <recommendedName>
        <fullName evidence="8">Cyclohexane-1-carbonyl-CoA dehydrogenase</fullName>
        <ecNumber evidence="7">1.3.8.11</ecNumber>
    </recommendedName>
</protein>
<feature type="domain" description="Acyl-CoA oxidase/dehydrogenase middle" evidence="11">
    <location>
        <begin position="121"/>
        <end position="216"/>
    </location>
</feature>
<evidence type="ECO:0000259" key="10">
    <source>
        <dbReference type="Pfam" id="PF00441"/>
    </source>
</evidence>
<keyword evidence="6 9" id="KW-0560">Oxidoreductase</keyword>